<dbReference type="PROSITE" id="PS51725">
    <property type="entry name" value="ABM"/>
    <property type="match status" value="1"/>
</dbReference>
<gene>
    <name evidence="2" type="ORF">SAMN02745172_04214</name>
</gene>
<dbReference type="GO" id="GO:0004497">
    <property type="term" value="F:monooxygenase activity"/>
    <property type="evidence" value="ECO:0007669"/>
    <property type="project" value="UniProtKB-KW"/>
</dbReference>
<proteinExistence type="predicted"/>
<dbReference type="AlphaFoldDB" id="A0A1M7ZRK1"/>
<dbReference type="Gene3D" id="3.30.70.100">
    <property type="match status" value="1"/>
</dbReference>
<reference evidence="2 3" key="1">
    <citation type="submission" date="2016-12" db="EMBL/GenBank/DDBJ databases">
        <authorList>
            <person name="Song W.-J."/>
            <person name="Kurnit D.M."/>
        </authorList>
    </citation>
    <scope>NUCLEOTIDE SEQUENCE [LARGE SCALE GENOMIC DNA]</scope>
    <source>
        <strain evidence="2 3">DSM 19599</strain>
    </source>
</reference>
<dbReference type="EMBL" id="FRXO01000015">
    <property type="protein sequence ID" value="SHO67533.1"/>
    <property type="molecule type" value="Genomic_DNA"/>
</dbReference>
<protein>
    <submittedName>
        <fullName evidence="2">Quinol monooxygenase YgiN</fullName>
    </submittedName>
</protein>
<dbReference type="Proteomes" id="UP000186406">
    <property type="component" value="Unassembled WGS sequence"/>
</dbReference>
<dbReference type="SUPFAM" id="SSF54909">
    <property type="entry name" value="Dimeric alpha+beta barrel"/>
    <property type="match status" value="1"/>
</dbReference>
<accession>A0A1M7ZRK1</accession>
<organism evidence="2 3">
    <name type="scientific">Pseudoxanthobacter soli DSM 19599</name>
    <dbReference type="NCBI Taxonomy" id="1123029"/>
    <lineage>
        <taxon>Bacteria</taxon>
        <taxon>Pseudomonadati</taxon>
        <taxon>Pseudomonadota</taxon>
        <taxon>Alphaproteobacteria</taxon>
        <taxon>Hyphomicrobiales</taxon>
        <taxon>Segnochrobactraceae</taxon>
        <taxon>Pseudoxanthobacter</taxon>
    </lineage>
</organism>
<keyword evidence="3" id="KW-1185">Reference proteome</keyword>
<evidence type="ECO:0000313" key="3">
    <source>
        <dbReference type="Proteomes" id="UP000186406"/>
    </source>
</evidence>
<name>A0A1M7ZRK1_9HYPH</name>
<keyword evidence="2" id="KW-0503">Monooxygenase</keyword>
<evidence type="ECO:0000259" key="1">
    <source>
        <dbReference type="PROSITE" id="PS51725"/>
    </source>
</evidence>
<feature type="domain" description="ABM" evidence="1">
    <location>
        <begin position="2"/>
        <end position="98"/>
    </location>
</feature>
<dbReference type="OrthoDB" id="287932at2"/>
<evidence type="ECO:0000313" key="2">
    <source>
        <dbReference type="EMBL" id="SHO67533.1"/>
    </source>
</evidence>
<dbReference type="PANTHER" id="PTHR33336:SF15">
    <property type="entry name" value="ABM DOMAIN-CONTAINING PROTEIN"/>
    <property type="match status" value="1"/>
</dbReference>
<sequence>MLIVAGHVQVDPSDLDAFTADIEALARRSRQRDGNQFYAVAVDDRDAARLLVVERWRDQPSLAAHLHASDTSEFVARWQDRMRADILKYDATNGRPVMED</sequence>
<dbReference type="RefSeq" id="WP_073632439.1">
    <property type="nucleotide sequence ID" value="NZ_FRXO01000015.1"/>
</dbReference>
<keyword evidence="2" id="KW-0560">Oxidoreductase</keyword>
<dbReference type="InterPro" id="IPR050744">
    <property type="entry name" value="AI-2_Isomerase_LsrG"/>
</dbReference>
<dbReference type="STRING" id="1123029.SAMN02745172_04214"/>
<dbReference type="PANTHER" id="PTHR33336">
    <property type="entry name" value="QUINOL MONOOXYGENASE YGIN-RELATED"/>
    <property type="match status" value="1"/>
</dbReference>
<dbReference type="Pfam" id="PF03992">
    <property type="entry name" value="ABM"/>
    <property type="match status" value="1"/>
</dbReference>
<dbReference type="InterPro" id="IPR011008">
    <property type="entry name" value="Dimeric_a/b-barrel"/>
</dbReference>
<dbReference type="InterPro" id="IPR007138">
    <property type="entry name" value="ABM_dom"/>
</dbReference>